<dbReference type="InParanoid" id="E3KK58"/>
<feature type="region of interest" description="Disordered" evidence="1">
    <location>
        <begin position="128"/>
        <end position="147"/>
    </location>
</feature>
<feature type="compositionally biased region" description="Basic residues" evidence="1">
    <location>
        <begin position="32"/>
        <end position="42"/>
    </location>
</feature>
<dbReference type="EMBL" id="DS178291">
    <property type="protein sequence ID" value="EFP84683.1"/>
    <property type="molecule type" value="Genomic_DNA"/>
</dbReference>
<dbReference type="AlphaFoldDB" id="E3KK58"/>
<dbReference type="RefSeq" id="XP_003329102.1">
    <property type="nucleotide sequence ID" value="XM_003329054.1"/>
</dbReference>
<dbReference type="Proteomes" id="UP000008783">
    <property type="component" value="Unassembled WGS sequence"/>
</dbReference>
<feature type="region of interest" description="Disordered" evidence="1">
    <location>
        <begin position="1"/>
        <end position="48"/>
    </location>
</feature>
<dbReference type="GeneID" id="10526650"/>
<dbReference type="VEuPathDB" id="FungiDB:PGTG_10842"/>
<sequence length="147" mass="16020">MAESGDMLDGVQEGGGGDDDGKATLRNGGRSVLKKTSGRRQRGKSEWDPLAFIYEANSTVYAQCSGSDSGNGKGEGSLEGGSQQKDRLGSWDGGNRWEDFSGWRELELMGGKVRKRWQKSSSYTLNQVRKQSHVIKSNTQSTKPELA</sequence>
<accession>E3KK58</accession>
<proteinExistence type="predicted"/>
<evidence type="ECO:0000313" key="2">
    <source>
        <dbReference type="EMBL" id="EFP84683.1"/>
    </source>
</evidence>
<dbReference type="HOGENOM" id="CLU_138088_0_0_1"/>
<name>E3KK58_PUCGT</name>
<feature type="compositionally biased region" description="Low complexity" evidence="1">
    <location>
        <begin position="1"/>
        <end position="11"/>
    </location>
</feature>
<gene>
    <name evidence="2" type="ORF">PGTG_10842</name>
</gene>
<reference evidence="3" key="2">
    <citation type="journal article" date="2011" name="Proc. Natl. Acad. Sci. U.S.A.">
        <title>Obligate biotrophy features unraveled by the genomic analysis of rust fungi.</title>
        <authorList>
            <person name="Duplessis S."/>
            <person name="Cuomo C.A."/>
            <person name="Lin Y.-C."/>
            <person name="Aerts A."/>
            <person name="Tisserant E."/>
            <person name="Veneault-Fourrey C."/>
            <person name="Joly D.L."/>
            <person name="Hacquard S."/>
            <person name="Amselem J."/>
            <person name="Cantarel B.L."/>
            <person name="Chiu R."/>
            <person name="Coutinho P.M."/>
            <person name="Feau N."/>
            <person name="Field M."/>
            <person name="Frey P."/>
            <person name="Gelhaye E."/>
            <person name="Goldberg J."/>
            <person name="Grabherr M.G."/>
            <person name="Kodira C.D."/>
            <person name="Kohler A."/>
            <person name="Kuees U."/>
            <person name="Lindquist E.A."/>
            <person name="Lucas S.M."/>
            <person name="Mago R."/>
            <person name="Mauceli E."/>
            <person name="Morin E."/>
            <person name="Murat C."/>
            <person name="Pangilinan J.L."/>
            <person name="Park R."/>
            <person name="Pearson M."/>
            <person name="Quesneville H."/>
            <person name="Rouhier N."/>
            <person name="Sakthikumar S."/>
            <person name="Salamov A.A."/>
            <person name="Schmutz J."/>
            <person name="Selles B."/>
            <person name="Shapiro H."/>
            <person name="Tanguay P."/>
            <person name="Tuskan G.A."/>
            <person name="Henrissat B."/>
            <person name="Van de Peer Y."/>
            <person name="Rouze P."/>
            <person name="Ellis J.G."/>
            <person name="Dodds P.N."/>
            <person name="Schein J.E."/>
            <person name="Zhong S."/>
            <person name="Hamelin R.C."/>
            <person name="Grigoriev I.V."/>
            <person name="Szabo L.J."/>
            <person name="Martin F."/>
        </authorList>
    </citation>
    <scope>NUCLEOTIDE SEQUENCE [LARGE SCALE GENOMIC DNA]</scope>
    <source>
        <strain evidence="3">CRL 75-36-700-3 / race SCCL</strain>
    </source>
</reference>
<dbReference type="KEGG" id="pgr:PGTG_10842"/>
<feature type="region of interest" description="Disordered" evidence="1">
    <location>
        <begin position="63"/>
        <end position="97"/>
    </location>
</feature>
<protein>
    <submittedName>
        <fullName evidence="2">Uncharacterized protein</fullName>
    </submittedName>
</protein>
<keyword evidence="3" id="KW-1185">Reference proteome</keyword>
<evidence type="ECO:0000256" key="1">
    <source>
        <dbReference type="SAM" id="MobiDB-lite"/>
    </source>
</evidence>
<organism evidence="2 3">
    <name type="scientific">Puccinia graminis f. sp. tritici (strain CRL 75-36-700-3 / race SCCL)</name>
    <name type="common">Black stem rust fungus</name>
    <dbReference type="NCBI Taxonomy" id="418459"/>
    <lineage>
        <taxon>Eukaryota</taxon>
        <taxon>Fungi</taxon>
        <taxon>Dikarya</taxon>
        <taxon>Basidiomycota</taxon>
        <taxon>Pucciniomycotina</taxon>
        <taxon>Pucciniomycetes</taxon>
        <taxon>Pucciniales</taxon>
        <taxon>Pucciniaceae</taxon>
        <taxon>Puccinia</taxon>
    </lineage>
</organism>
<evidence type="ECO:0000313" key="3">
    <source>
        <dbReference type="Proteomes" id="UP000008783"/>
    </source>
</evidence>
<feature type="compositionally biased region" description="Gly residues" evidence="1">
    <location>
        <begin position="69"/>
        <end position="79"/>
    </location>
</feature>
<feature type="compositionally biased region" description="Basic and acidic residues" evidence="1">
    <location>
        <begin position="84"/>
        <end position="97"/>
    </location>
</feature>
<reference key="1">
    <citation type="submission" date="2007-01" db="EMBL/GenBank/DDBJ databases">
        <title>The Genome Sequence of Puccinia graminis f. sp. tritici Strain CRL 75-36-700-3.</title>
        <authorList>
            <consortium name="The Broad Institute Genome Sequencing Platform"/>
            <person name="Birren B."/>
            <person name="Lander E."/>
            <person name="Galagan J."/>
            <person name="Nusbaum C."/>
            <person name="Devon K."/>
            <person name="Cuomo C."/>
            <person name="Jaffe D."/>
            <person name="Butler J."/>
            <person name="Alvarez P."/>
            <person name="Gnerre S."/>
            <person name="Grabherr M."/>
            <person name="Mauceli E."/>
            <person name="Brockman W."/>
            <person name="Young S."/>
            <person name="LaButti K."/>
            <person name="Sykes S."/>
            <person name="DeCaprio D."/>
            <person name="Crawford M."/>
            <person name="Koehrsen M."/>
            <person name="Engels R."/>
            <person name="Montgomery P."/>
            <person name="Pearson M."/>
            <person name="Howarth C."/>
            <person name="Larson L."/>
            <person name="White J."/>
            <person name="Zeng Q."/>
            <person name="Kodira C."/>
            <person name="Yandava C."/>
            <person name="Alvarado L."/>
            <person name="O'Leary S."/>
            <person name="Szabo L."/>
            <person name="Dean R."/>
            <person name="Schein J."/>
        </authorList>
    </citation>
    <scope>NUCLEOTIDE SEQUENCE</scope>
    <source>
        <strain>CRL 75-36-700-3</strain>
    </source>
</reference>